<gene>
    <name evidence="5" type="ORF">BST85_05170</name>
</gene>
<dbReference type="PANTHER" id="PTHR30404">
    <property type="entry name" value="N-ACETYLMURAMOYL-L-ALANINE AMIDASE"/>
    <property type="match status" value="1"/>
</dbReference>
<dbReference type="EMBL" id="MQUB01000001">
    <property type="protein sequence ID" value="PQB04353.1"/>
    <property type="molecule type" value="Genomic_DNA"/>
</dbReference>
<proteinExistence type="predicted"/>
<dbReference type="Gene3D" id="3.40.630.40">
    <property type="entry name" value="Zn-dependent exopeptidases"/>
    <property type="match status" value="1"/>
</dbReference>
<keyword evidence="3" id="KW-0378">Hydrolase</keyword>
<keyword evidence="6" id="KW-1185">Reference proteome</keyword>
<dbReference type="InterPro" id="IPR050695">
    <property type="entry name" value="N-acetylmuramoyl_amidase_3"/>
</dbReference>
<evidence type="ECO:0000259" key="4">
    <source>
        <dbReference type="SMART" id="SM00646"/>
    </source>
</evidence>
<dbReference type="Pfam" id="PF01520">
    <property type="entry name" value="Amidase_3"/>
    <property type="match status" value="1"/>
</dbReference>
<dbReference type="EC" id="3.5.1.28" evidence="2"/>
<comment type="caution">
    <text evidence="5">The sequence shown here is derived from an EMBL/GenBank/DDBJ whole genome shotgun (WGS) entry which is preliminary data.</text>
</comment>
<sequence>MRSNLLGFLLIIFSLGVSVPFEARNNDTTKPFIVVLDAGHGGKDPGNLGNGYKEKDIALDVVKRVGKILEKDERFKVIYTRTTDTFLELHERAAIANRYDADVFVSIHCNSHHTQAHGAETFVMGLNKSDQNLDTAKKENEVIFLEDNYEEIYAGFDPRSPETLIGLSLMQEEYLDQSIMLAGLIQNNMVNNLRRKNRGVKQDVWWVLHNTYMPSVLVELGFLTHNSEGHYVNSQEGRKDMSEEIAKGIVAYRDNIMLATANNVKPKITEKQVEEVTESVVKNIYPGIEFKVQLAAGKRKISLKPAQWNGLVNISRNQEDGLYKYYYGATSDYNEIQIMKGFTREKGYSSSYVVAFRDGQKIPLQEALKSRSN</sequence>
<reference evidence="5 6" key="1">
    <citation type="submission" date="2016-11" db="EMBL/GenBank/DDBJ databases">
        <title>Trade-off between light-utilization and light-protection in marine flavobacteria.</title>
        <authorList>
            <person name="Kumagai Y."/>
        </authorList>
    </citation>
    <scope>NUCLEOTIDE SEQUENCE [LARGE SCALE GENOMIC DNA]</scope>
    <source>
        <strain evidence="5 6">NBRC 107741</strain>
    </source>
</reference>
<evidence type="ECO:0000256" key="2">
    <source>
        <dbReference type="ARBA" id="ARBA00011901"/>
    </source>
</evidence>
<evidence type="ECO:0000313" key="6">
    <source>
        <dbReference type="Proteomes" id="UP000239800"/>
    </source>
</evidence>
<dbReference type="SUPFAM" id="SSF53187">
    <property type="entry name" value="Zn-dependent exopeptidases"/>
    <property type="match status" value="1"/>
</dbReference>
<feature type="domain" description="MurNAc-LAA" evidence="4">
    <location>
        <begin position="93"/>
        <end position="250"/>
    </location>
</feature>
<evidence type="ECO:0000256" key="3">
    <source>
        <dbReference type="ARBA" id="ARBA00022801"/>
    </source>
</evidence>
<dbReference type="FunFam" id="3.40.630.40:FF:000005">
    <property type="entry name" value="N-acetylmuramoyl-L-alanine amidase (AmiA)"/>
    <property type="match status" value="1"/>
</dbReference>
<dbReference type="InterPro" id="IPR002508">
    <property type="entry name" value="MurNAc-LAA_cat"/>
</dbReference>
<dbReference type="RefSeq" id="WP_104812281.1">
    <property type="nucleotide sequence ID" value="NZ_MQUB01000001.1"/>
</dbReference>
<dbReference type="GO" id="GO:0030288">
    <property type="term" value="C:outer membrane-bounded periplasmic space"/>
    <property type="evidence" value="ECO:0007669"/>
    <property type="project" value="TreeGrafter"/>
</dbReference>
<dbReference type="AlphaFoldDB" id="A0A2S7KP57"/>
<evidence type="ECO:0000256" key="1">
    <source>
        <dbReference type="ARBA" id="ARBA00001561"/>
    </source>
</evidence>
<accession>A0A2S7KP57</accession>
<dbReference type="CDD" id="cd02696">
    <property type="entry name" value="MurNAc-LAA"/>
    <property type="match status" value="1"/>
</dbReference>
<dbReference type="SMART" id="SM00646">
    <property type="entry name" value="Ami_3"/>
    <property type="match status" value="1"/>
</dbReference>
<dbReference type="PANTHER" id="PTHR30404:SF0">
    <property type="entry name" value="N-ACETYLMURAMOYL-L-ALANINE AMIDASE AMIC"/>
    <property type="match status" value="1"/>
</dbReference>
<name>A0A2S7KP57_9FLAO</name>
<evidence type="ECO:0000313" key="5">
    <source>
        <dbReference type="EMBL" id="PQB04353.1"/>
    </source>
</evidence>
<comment type="catalytic activity">
    <reaction evidence="1">
        <text>Hydrolyzes the link between N-acetylmuramoyl residues and L-amino acid residues in certain cell-wall glycopeptides.</text>
        <dbReference type="EC" id="3.5.1.28"/>
    </reaction>
</comment>
<protein>
    <recommendedName>
        <fullName evidence="2">N-acetylmuramoyl-L-alanine amidase</fullName>
        <ecNumber evidence="2">3.5.1.28</ecNumber>
    </recommendedName>
</protein>
<organism evidence="5 6">
    <name type="scientific">Aureitalea marina</name>
    <dbReference type="NCBI Taxonomy" id="930804"/>
    <lineage>
        <taxon>Bacteria</taxon>
        <taxon>Pseudomonadati</taxon>
        <taxon>Bacteroidota</taxon>
        <taxon>Flavobacteriia</taxon>
        <taxon>Flavobacteriales</taxon>
        <taxon>Flavobacteriaceae</taxon>
        <taxon>Aureitalea</taxon>
    </lineage>
</organism>
<dbReference type="Proteomes" id="UP000239800">
    <property type="component" value="Unassembled WGS sequence"/>
</dbReference>
<dbReference type="GO" id="GO:0008745">
    <property type="term" value="F:N-acetylmuramoyl-L-alanine amidase activity"/>
    <property type="evidence" value="ECO:0007669"/>
    <property type="project" value="UniProtKB-EC"/>
</dbReference>
<dbReference type="GO" id="GO:0009253">
    <property type="term" value="P:peptidoglycan catabolic process"/>
    <property type="evidence" value="ECO:0007669"/>
    <property type="project" value="InterPro"/>
</dbReference>
<dbReference type="OrthoDB" id="9806267at2"/>